<name>A0A2H0LYX1_9BACT</name>
<dbReference type="InterPro" id="IPR012902">
    <property type="entry name" value="N_methyl_site"/>
</dbReference>
<sequence length="133" mass="14971">MKKNRNKGFTLIEIIIASIIMALTIGGVFAVFSSGSKYVFRASRRLSAINLAQREMENLREHVRSDTWDNFANQLTVLGWSVWQNFPAGTTNLPNAQFRFTVVPDNFGASPTALPAGEQCRAVYMQVQWDEVQ</sequence>
<dbReference type="Pfam" id="PF07963">
    <property type="entry name" value="N_methyl"/>
    <property type="match status" value="1"/>
</dbReference>
<evidence type="ECO:0000256" key="1">
    <source>
        <dbReference type="SAM" id="Phobius"/>
    </source>
</evidence>
<evidence type="ECO:0000313" key="3">
    <source>
        <dbReference type="Proteomes" id="UP000229641"/>
    </source>
</evidence>
<feature type="transmembrane region" description="Helical" evidence="1">
    <location>
        <begin position="12"/>
        <end position="32"/>
    </location>
</feature>
<gene>
    <name evidence="2" type="ORF">COV72_07090</name>
</gene>
<proteinExistence type="predicted"/>
<reference evidence="2 3" key="1">
    <citation type="submission" date="2017-09" db="EMBL/GenBank/DDBJ databases">
        <title>Depth-based differentiation of microbial function through sediment-hosted aquifers and enrichment of novel symbionts in the deep terrestrial subsurface.</title>
        <authorList>
            <person name="Probst A.J."/>
            <person name="Ladd B."/>
            <person name="Jarett J.K."/>
            <person name="Geller-Mcgrath D.E."/>
            <person name="Sieber C.M."/>
            <person name="Emerson J.B."/>
            <person name="Anantharaman K."/>
            <person name="Thomas B.C."/>
            <person name="Malmstrom R."/>
            <person name="Stieglmeier M."/>
            <person name="Klingl A."/>
            <person name="Woyke T."/>
            <person name="Ryan C.M."/>
            <person name="Banfield J.F."/>
        </authorList>
    </citation>
    <scope>NUCLEOTIDE SEQUENCE [LARGE SCALE GENOMIC DNA]</scope>
    <source>
        <strain evidence="2">CG11_big_fil_rev_8_21_14_0_20_42_13</strain>
    </source>
</reference>
<keyword evidence="1" id="KW-0472">Membrane</keyword>
<dbReference type="Proteomes" id="UP000229641">
    <property type="component" value="Unassembled WGS sequence"/>
</dbReference>
<keyword evidence="1" id="KW-0812">Transmembrane</keyword>
<protein>
    <recommendedName>
        <fullName evidence="4">Prepilin-type N-terminal cleavage/methylation domain-containing protein</fullName>
    </recommendedName>
</protein>
<evidence type="ECO:0008006" key="4">
    <source>
        <dbReference type="Google" id="ProtNLM"/>
    </source>
</evidence>
<accession>A0A2H0LYX1</accession>
<organism evidence="2 3">
    <name type="scientific">Candidatus Ghiorseimicrobium undicola</name>
    <dbReference type="NCBI Taxonomy" id="1974746"/>
    <lineage>
        <taxon>Bacteria</taxon>
        <taxon>Pseudomonadati</taxon>
        <taxon>Candidatus Omnitrophota</taxon>
        <taxon>Candidatus Ghiorseimicrobium</taxon>
    </lineage>
</organism>
<dbReference type="AlphaFoldDB" id="A0A2H0LYX1"/>
<dbReference type="PROSITE" id="PS00409">
    <property type="entry name" value="PROKAR_NTER_METHYL"/>
    <property type="match status" value="1"/>
</dbReference>
<evidence type="ECO:0000313" key="2">
    <source>
        <dbReference type="EMBL" id="PIQ88685.1"/>
    </source>
</evidence>
<dbReference type="NCBIfam" id="TIGR02532">
    <property type="entry name" value="IV_pilin_GFxxxE"/>
    <property type="match status" value="1"/>
</dbReference>
<dbReference type="EMBL" id="PCWA01000092">
    <property type="protein sequence ID" value="PIQ88685.1"/>
    <property type="molecule type" value="Genomic_DNA"/>
</dbReference>
<comment type="caution">
    <text evidence="2">The sequence shown here is derived from an EMBL/GenBank/DDBJ whole genome shotgun (WGS) entry which is preliminary data.</text>
</comment>
<keyword evidence="1" id="KW-1133">Transmembrane helix</keyword>